<dbReference type="GO" id="GO:0016787">
    <property type="term" value="F:hydrolase activity"/>
    <property type="evidence" value="ECO:0007669"/>
    <property type="project" value="UniProtKB-ARBA"/>
</dbReference>
<keyword evidence="2" id="KW-1185">Reference proteome</keyword>
<dbReference type="EMBL" id="CP093350">
    <property type="protein sequence ID" value="WOH12809.1"/>
    <property type="molecule type" value="Genomic_DNA"/>
</dbReference>
<reference evidence="1" key="2">
    <citation type="submission" date="2022-03" db="EMBL/GenBank/DDBJ databases">
        <title>Draft title - Genomic analysis of global carrot germplasm unveils the trajectory of domestication and the origin of high carotenoid orange carrot.</title>
        <authorList>
            <person name="Iorizzo M."/>
            <person name="Ellison S."/>
            <person name="Senalik D."/>
            <person name="Macko-Podgorni A."/>
            <person name="Grzebelus D."/>
            <person name="Bostan H."/>
            <person name="Rolling W."/>
            <person name="Curaba J."/>
            <person name="Simon P."/>
        </authorList>
    </citation>
    <scope>NUCLEOTIDE SEQUENCE</scope>
    <source>
        <tissue evidence="1">Leaf</tissue>
    </source>
</reference>
<sequence length="307" mass="34247">MVNIFKMLVSPLVNGAVKLAGLTPKLVEIEPGTVLNIWVPTETLKNTTKIPHKPVVVFLHSFAANGILTWFFQAISLSGTYSVYVPDFIFFGDSTTDKSDRTTAFQAECIAKGLSKLGVEKCTIVGLSYGGMVGFKMARNYPDLVESMVVSGTLMEMTESINSALLKKFNANSWSDLLMPTSVDGVKEMMSVGTHKLPWLPDFFYKHFLEALFDNRKERNELLKALVVKDKDAGLPNYTQRIHLLWGDDDKIFNSDIVSNIKENLGEKASVEYIGKAGHLSPMERPFVFTQCLKKVLSSFQTEVKNK</sequence>
<dbReference type="Proteomes" id="UP000077755">
    <property type="component" value="Chromosome 8"/>
</dbReference>
<organism evidence="1 2">
    <name type="scientific">Daucus carota subsp. sativus</name>
    <name type="common">Carrot</name>
    <dbReference type="NCBI Taxonomy" id="79200"/>
    <lineage>
        <taxon>Eukaryota</taxon>
        <taxon>Viridiplantae</taxon>
        <taxon>Streptophyta</taxon>
        <taxon>Embryophyta</taxon>
        <taxon>Tracheophyta</taxon>
        <taxon>Spermatophyta</taxon>
        <taxon>Magnoliopsida</taxon>
        <taxon>eudicotyledons</taxon>
        <taxon>Gunneridae</taxon>
        <taxon>Pentapetalae</taxon>
        <taxon>asterids</taxon>
        <taxon>campanulids</taxon>
        <taxon>Apiales</taxon>
        <taxon>Apiaceae</taxon>
        <taxon>Apioideae</taxon>
        <taxon>Scandiceae</taxon>
        <taxon>Daucinae</taxon>
        <taxon>Daucus</taxon>
        <taxon>Daucus sect. Daucus</taxon>
    </lineage>
</organism>
<gene>
    <name evidence="1" type="ORF">DCAR_0832317</name>
</gene>
<dbReference type="InterPro" id="IPR052370">
    <property type="entry name" value="Meta-cleavage_hydrolase"/>
</dbReference>
<dbReference type="Gramene" id="KZM85346">
    <property type="protein sequence ID" value="KZM85346"/>
    <property type="gene ID" value="DCAR_027232"/>
</dbReference>
<dbReference type="AlphaFoldDB" id="A0A175YNQ7"/>
<dbReference type="InterPro" id="IPR000073">
    <property type="entry name" value="AB_hydrolase_1"/>
</dbReference>
<evidence type="ECO:0000313" key="2">
    <source>
        <dbReference type="Proteomes" id="UP000077755"/>
    </source>
</evidence>
<name>A0A175YNQ7_DAUCS</name>
<protein>
    <submittedName>
        <fullName evidence="1">Uncharacterized protein</fullName>
    </submittedName>
</protein>
<dbReference type="OrthoDB" id="6431331at2759"/>
<dbReference type="InterPro" id="IPR029058">
    <property type="entry name" value="AB_hydrolase_fold"/>
</dbReference>
<accession>A0A175YNQ7</accession>
<dbReference type="OMA" id="VQMERPF"/>
<dbReference type="PANTHER" id="PTHR43139:SF22">
    <property type="entry name" value="AB HYDROLASE-1 DOMAIN-CONTAINING PROTEIN"/>
    <property type="match status" value="1"/>
</dbReference>
<dbReference type="KEGG" id="dcr:108198678"/>
<reference evidence="1" key="1">
    <citation type="journal article" date="2016" name="Nat. Genet.">
        <title>A high-quality carrot genome assembly provides new insights into carotenoid accumulation and asterid genome evolution.</title>
        <authorList>
            <person name="Iorizzo M."/>
            <person name="Ellison S."/>
            <person name="Senalik D."/>
            <person name="Zeng P."/>
            <person name="Satapoomin P."/>
            <person name="Huang J."/>
            <person name="Bowman M."/>
            <person name="Iovene M."/>
            <person name="Sanseverino W."/>
            <person name="Cavagnaro P."/>
            <person name="Yildiz M."/>
            <person name="Macko-Podgorni A."/>
            <person name="Moranska E."/>
            <person name="Grzebelus E."/>
            <person name="Grzebelus D."/>
            <person name="Ashrafi H."/>
            <person name="Zheng Z."/>
            <person name="Cheng S."/>
            <person name="Spooner D."/>
            <person name="Van Deynze A."/>
            <person name="Simon P."/>
        </authorList>
    </citation>
    <scope>NUCLEOTIDE SEQUENCE</scope>
    <source>
        <tissue evidence="1">Leaf</tissue>
    </source>
</reference>
<dbReference type="PANTHER" id="PTHR43139">
    <property type="entry name" value="SI:DKEY-122A22.2"/>
    <property type="match status" value="1"/>
</dbReference>
<evidence type="ECO:0000313" key="1">
    <source>
        <dbReference type="EMBL" id="WOH12809.1"/>
    </source>
</evidence>
<dbReference type="Gene3D" id="3.40.50.1820">
    <property type="entry name" value="alpha/beta hydrolase"/>
    <property type="match status" value="1"/>
</dbReference>
<proteinExistence type="predicted"/>
<dbReference type="Pfam" id="PF00561">
    <property type="entry name" value="Abhydrolase_1"/>
    <property type="match status" value="1"/>
</dbReference>
<dbReference type="PRINTS" id="PR00111">
    <property type="entry name" value="ABHYDROLASE"/>
</dbReference>
<dbReference type="SUPFAM" id="SSF53474">
    <property type="entry name" value="alpha/beta-Hydrolases"/>
    <property type="match status" value="1"/>
</dbReference>